<evidence type="ECO:0000256" key="1">
    <source>
        <dbReference type="ARBA" id="ARBA00006484"/>
    </source>
</evidence>
<accession>A0AA41Q878</accession>
<dbReference type="Gene3D" id="3.40.50.720">
    <property type="entry name" value="NAD(P)-binding Rossmann-like Domain"/>
    <property type="match status" value="1"/>
</dbReference>
<dbReference type="PRINTS" id="PR00081">
    <property type="entry name" value="GDHRDH"/>
</dbReference>
<dbReference type="Pfam" id="PF00106">
    <property type="entry name" value="adh_short"/>
    <property type="match status" value="1"/>
</dbReference>
<dbReference type="SUPFAM" id="SSF51735">
    <property type="entry name" value="NAD(P)-binding Rossmann-fold domains"/>
    <property type="match status" value="1"/>
</dbReference>
<keyword evidence="5" id="KW-1185">Reference proteome</keyword>
<dbReference type="NCBIfam" id="NF006119">
    <property type="entry name" value="PRK08264.1-5"/>
    <property type="match status" value="1"/>
</dbReference>
<protein>
    <submittedName>
        <fullName evidence="4">SDR family oxidoreductase</fullName>
    </submittedName>
</protein>
<evidence type="ECO:0000256" key="2">
    <source>
        <dbReference type="ARBA" id="ARBA00023002"/>
    </source>
</evidence>
<dbReference type="RefSeq" id="WP_235058032.1">
    <property type="nucleotide sequence ID" value="NZ_JAKFHA010000046.1"/>
</dbReference>
<comment type="similarity">
    <text evidence="1 3">Belongs to the short-chain dehydrogenases/reductases (SDR) family.</text>
</comment>
<proteinExistence type="inferred from homology"/>
<gene>
    <name evidence="4" type="ORF">LZ495_39410</name>
</gene>
<evidence type="ECO:0000256" key="3">
    <source>
        <dbReference type="RuleBase" id="RU000363"/>
    </source>
</evidence>
<organism evidence="4 5">
    <name type="scientific">Yinghuangia soli</name>
    <dbReference type="NCBI Taxonomy" id="2908204"/>
    <lineage>
        <taxon>Bacteria</taxon>
        <taxon>Bacillati</taxon>
        <taxon>Actinomycetota</taxon>
        <taxon>Actinomycetes</taxon>
        <taxon>Kitasatosporales</taxon>
        <taxon>Streptomycetaceae</taxon>
        <taxon>Yinghuangia</taxon>
    </lineage>
</organism>
<dbReference type="AlphaFoldDB" id="A0AA41Q878"/>
<sequence length="236" mass="23692">MSDIGVRIDGVTALVTGANRGLGRAIASALLDRGAATVYAGVRDAASVTDSRLMPVELDVTDPAAVAAAALRCGDTALLVNNAGIARGGGFAASASSAAARAEMETNYFGTLEMSRAFAPVLARNGGGALVNVLSVLSWITLPNVASYAASKAAAWSLTNALRLELAEQRTLVVGVHAAFIDTDMAAGIAQPKTSPEDVAAQILDAVEKGLPSVFADAITRGTAATGVGRLGVPAS</sequence>
<dbReference type="PROSITE" id="PS00061">
    <property type="entry name" value="ADH_SHORT"/>
    <property type="match status" value="1"/>
</dbReference>
<evidence type="ECO:0000313" key="5">
    <source>
        <dbReference type="Proteomes" id="UP001165378"/>
    </source>
</evidence>
<dbReference type="GO" id="GO:0016491">
    <property type="term" value="F:oxidoreductase activity"/>
    <property type="evidence" value="ECO:0007669"/>
    <property type="project" value="UniProtKB-KW"/>
</dbReference>
<dbReference type="PANTHER" id="PTHR43669:SF3">
    <property type="entry name" value="ALCOHOL DEHYDROGENASE, PUTATIVE (AFU_ORTHOLOGUE AFUA_3G03445)-RELATED"/>
    <property type="match status" value="1"/>
</dbReference>
<dbReference type="EMBL" id="JAKFHA010000046">
    <property type="protein sequence ID" value="MCF2533258.1"/>
    <property type="molecule type" value="Genomic_DNA"/>
</dbReference>
<keyword evidence="2" id="KW-0560">Oxidoreductase</keyword>
<reference evidence="4" key="1">
    <citation type="submission" date="2022-01" db="EMBL/GenBank/DDBJ databases">
        <title>Genome-Based Taxonomic Classification of the Phylum Actinobacteria.</title>
        <authorList>
            <person name="Gao Y."/>
        </authorList>
    </citation>
    <scope>NUCLEOTIDE SEQUENCE</scope>
    <source>
        <strain evidence="4">KLBMP 8922</strain>
    </source>
</reference>
<dbReference type="InterPro" id="IPR020904">
    <property type="entry name" value="Sc_DH/Rdtase_CS"/>
</dbReference>
<dbReference type="InterPro" id="IPR036291">
    <property type="entry name" value="NAD(P)-bd_dom_sf"/>
</dbReference>
<evidence type="ECO:0000313" key="4">
    <source>
        <dbReference type="EMBL" id="MCF2533258.1"/>
    </source>
</evidence>
<name>A0AA41Q878_9ACTN</name>
<dbReference type="Proteomes" id="UP001165378">
    <property type="component" value="Unassembled WGS sequence"/>
</dbReference>
<dbReference type="PANTHER" id="PTHR43669">
    <property type="entry name" value="5-KETO-D-GLUCONATE 5-REDUCTASE"/>
    <property type="match status" value="1"/>
</dbReference>
<dbReference type="PRINTS" id="PR00080">
    <property type="entry name" value="SDRFAMILY"/>
</dbReference>
<dbReference type="InterPro" id="IPR002347">
    <property type="entry name" value="SDR_fam"/>
</dbReference>
<comment type="caution">
    <text evidence="4">The sequence shown here is derived from an EMBL/GenBank/DDBJ whole genome shotgun (WGS) entry which is preliminary data.</text>
</comment>